<dbReference type="Gene3D" id="3.40.250.10">
    <property type="entry name" value="Rhodanese-like domain"/>
    <property type="match status" value="2"/>
</dbReference>
<dbReference type="PROSITE" id="PS50206">
    <property type="entry name" value="RHODANESE_3"/>
    <property type="match status" value="2"/>
</dbReference>
<dbReference type="InterPro" id="IPR001763">
    <property type="entry name" value="Rhodanese-like_dom"/>
</dbReference>
<gene>
    <name evidence="5" type="ORF">H9624_01470</name>
</gene>
<dbReference type="SMART" id="SM00450">
    <property type="entry name" value="RHOD"/>
    <property type="match status" value="2"/>
</dbReference>
<evidence type="ECO:0000259" key="4">
    <source>
        <dbReference type="PROSITE" id="PS50206"/>
    </source>
</evidence>
<evidence type="ECO:0000313" key="5">
    <source>
        <dbReference type="EMBL" id="MBD8060989.1"/>
    </source>
</evidence>
<keyword evidence="2" id="KW-0677">Repeat</keyword>
<dbReference type="SUPFAM" id="SSF52821">
    <property type="entry name" value="Rhodanese/Cell cycle control phosphatase"/>
    <property type="match status" value="2"/>
</dbReference>
<reference evidence="5 6" key="1">
    <citation type="submission" date="2020-08" db="EMBL/GenBank/DDBJ databases">
        <title>A Genomic Blueprint of the Chicken Gut Microbiome.</title>
        <authorList>
            <person name="Gilroy R."/>
            <person name="Ravi A."/>
            <person name="Getino M."/>
            <person name="Pursley I."/>
            <person name="Horton D.L."/>
            <person name="Alikhan N.-F."/>
            <person name="Baker D."/>
            <person name="Gharbi K."/>
            <person name="Hall N."/>
            <person name="Watson M."/>
            <person name="Adriaenssens E.M."/>
            <person name="Foster-Nyarko E."/>
            <person name="Jarju S."/>
            <person name="Secka A."/>
            <person name="Antonio M."/>
            <person name="Oren A."/>
            <person name="Chaudhuri R."/>
            <person name="La Ragione R.M."/>
            <person name="Hildebrand F."/>
            <person name="Pallen M.J."/>
        </authorList>
    </citation>
    <scope>NUCLEOTIDE SEQUENCE [LARGE SCALE GENOMIC DNA]</scope>
    <source>
        <strain evidence="5 6">Sa1BUA1</strain>
    </source>
</reference>
<sequence length="299" mass="30561">MTALVSPEQLLSERGDTLLLDVRWTLAGPDRAGYVAGHLPGAVFCDLDADLAGPPGTGGRHPLPPREALAAAMERLGMRPGRRVVAYDGGVAAAAARAWWCLRWLGHEDVRVLDGGLPAWVAAGGELESGEVPTTDGGPAGEVTTTAVGSPAGEVPTTAGDGPTQAAAPPSSSTMPTVTAEELLPYDGVLLDARAAERFRGEVEPVDPVAGHIPGARSLPTSRLLDADGRYLPAAQLRSLLAEAGVDAGRPVAAYCGSGVTAAQLVLAAHEAGLEAALYPGSWSHWITDPARPVATGTD</sequence>
<keyword evidence="6" id="KW-1185">Reference proteome</keyword>
<evidence type="ECO:0000256" key="2">
    <source>
        <dbReference type="ARBA" id="ARBA00022737"/>
    </source>
</evidence>
<evidence type="ECO:0000256" key="3">
    <source>
        <dbReference type="SAM" id="MobiDB-lite"/>
    </source>
</evidence>
<protein>
    <submittedName>
        <fullName evidence="5">Sulfurtransferase</fullName>
    </submittedName>
</protein>
<feature type="domain" description="Rhodanese" evidence="4">
    <location>
        <begin position="13"/>
        <end position="129"/>
    </location>
</feature>
<dbReference type="Pfam" id="PF00581">
    <property type="entry name" value="Rhodanese"/>
    <property type="match status" value="2"/>
</dbReference>
<dbReference type="Proteomes" id="UP000661894">
    <property type="component" value="Unassembled WGS sequence"/>
</dbReference>
<dbReference type="PANTHER" id="PTHR11364:SF27">
    <property type="entry name" value="SULFURTRANSFERASE"/>
    <property type="match status" value="1"/>
</dbReference>
<dbReference type="InterPro" id="IPR036873">
    <property type="entry name" value="Rhodanese-like_dom_sf"/>
</dbReference>
<dbReference type="CDD" id="cd01448">
    <property type="entry name" value="TST_Repeat_1"/>
    <property type="match status" value="1"/>
</dbReference>
<evidence type="ECO:0000313" key="6">
    <source>
        <dbReference type="Proteomes" id="UP000661894"/>
    </source>
</evidence>
<dbReference type="InterPro" id="IPR045078">
    <property type="entry name" value="TST/MPST-like"/>
</dbReference>
<name>A0ABR8YZD9_9MICO</name>
<organism evidence="5 6">
    <name type="scientific">Oceanitalea stevensii</name>
    <dbReference type="NCBI Taxonomy" id="2763072"/>
    <lineage>
        <taxon>Bacteria</taxon>
        <taxon>Bacillati</taxon>
        <taxon>Actinomycetota</taxon>
        <taxon>Actinomycetes</taxon>
        <taxon>Micrococcales</taxon>
        <taxon>Bogoriellaceae</taxon>
        <taxon>Georgenia</taxon>
    </lineage>
</organism>
<dbReference type="RefSeq" id="WP_251838135.1">
    <property type="nucleotide sequence ID" value="NZ_JACSPO010000001.1"/>
</dbReference>
<accession>A0ABR8YZD9</accession>
<proteinExistence type="predicted"/>
<dbReference type="EMBL" id="JACSPO010000001">
    <property type="protein sequence ID" value="MBD8060989.1"/>
    <property type="molecule type" value="Genomic_DNA"/>
</dbReference>
<feature type="region of interest" description="Disordered" evidence="3">
    <location>
        <begin position="128"/>
        <end position="176"/>
    </location>
</feature>
<dbReference type="CDD" id="cd01449">
    <property type="entry name" value="TST_Repeat_2"/>
    <property type="match status" value="1"/>
</dbReference>
<evidence type="ECO:0000256" key="1">
    <source>
        <dbReference type="ARBA" id="ARBA00022679"/>
    </source>
</evidence>
<feature type="domain" description="Rhodanese" evidence="4">
    <location>
        <begin position="184"/>
        <end position="295"/>
    </location>
</feature>
<dbReference type="PANTHER" id="PTHR11364">
    <property type="entry name" value="THIOSULFATE SULFERTANSFERASE"/>
    <property type="match status" value="1"/>
</dbReference>
<keyword evidence="1" id="KW-0808">Transferase</keyword>
<comment type="caution">
    <text evidence="5">The sequence shown here is derived from an EMBL/GenBank/DDBJ whole genome shotgun (WGS) entry which is preliminary data.</text>
</comment>